<protein>
    <submittedName>
        <fullName evidence="1">Uncharacterized protein</fullName>
    </submittedName>
</protein>
<gene>
    <name evidence="1" type="ORF">BOTCAL_1345g00010</name>
</gene>
<proteinExistence type="predicted"/>
<dbReference type="EMBL" id="PHWZ01001341">
    <property type="protein sequence ID" value="TEY24926.1"/>
    <property type="molecule type" value="Genomic_DNA"/>
</dbReference>
<comment type="caution">
    <text evidence="1">The sequence shown here is derived from an EMBL/GenBank/DDBJ whole genome shotgun (WGS) entry which is preliminary data.</text>
</comment>
<reference evidence="1 2" key="1">
    <citation type="submission" date="2017-11" db="EMBL/GenBank/DDBJ databases">
        <title>Comparative genomics of Botrytis spp.</title>
        <authorList>
            <person name="Valero-Jimenez C.A."/>
            <person name="Tapia P."/>
            <person name="Veloso J."/>
            <person name="Silva-Moreno E."/>
            <person name="Staats M."/>
            <person name="Valdes J.H."/>
            <person name="Van Kan J.A.L."/>
        </authorList>
    </citation>
    <scope>NUCLEOTIDE SEQUENCE [LARGE SCALE GENOMIC DNA]</scope>
    <source>
        <strain evidence="1 2">MUCL2830</strain>
    </source>
</reference>
<dbReference type="AlphaFoldDB" id="A0A4Y8CEX9"/>
<keyword evidence="2" id="KW-1185">Reference proteome</keyword>
<name>A0A4Y8CEX9_9HELO</name>
<evidence type="ECO:0000313" key="1">
    <source>
        <dbReference type="EMBL" id="TEY24926.1"/>
    </source>
</evidence>
<accession>A0A4Y8CEX9</accession>
<sequence length="150" mass="16407">MDGTIIENDDDDADTFTVLVGQLLLNPFAVCISDDQQSPKQFENSRENDHLGGEAGLYDRLCLSLSGSLQIASLTILKPGGNGGMGVSDPGVEAVQDLEAMVLWSDSLLEYSKEDDRLEAMDVELIGVLVDVFRVEYESDLDVLLVDYLF</sequence>
<organism evidence="1 2">
    <name type="scientific">Botryotinia calthae</name>
    <dbReference type="NCBI Taxonomy" id="38488"/>
    <lineage>
        <taxon>Eukaryota</taxon>
        <taxon>Fungi</taxon>
        <taxon>Dikarya</taxon>
        <taxon>Ascomycota</taxon>
        <taxon>Pezizomycotina</taxon>
        <taxon>Leotiomycetes</taxon>
        <taxon>Helotiales</taxon>
        <taxon>Sclerotiniaceae</taxon>
        <taxon>Botryotinia</taxon>
    </lineage>
</organism>
<evidence type="ECO:0000313" key="2">
    <source>
        <dbReference type="Proteomes" id="UP000297299"/>
    </source>
</evidence>
<dbReference type="Proteomes" id="UP000297299">
    <property type="component" value="Unassembled WGS sequence"/>
</dbReference>